<dbReference type="InterPro" id="IPR045569">
    <property type="entry name" value="Metalloprtase-TldD/E_C"/>
</dbReference>
<dbReference type="Proteomes" id="UP000216312">
    <property type="component" value="Unassembled WGS sequence"/>
</dbReference>
<dbReference type="Gene3D" id="3.30.2290.10">
    <property type="entry name" value="PmbA/TldD superfamily"/>
    <property type="match status" value="1"/>
</dbReference>
<dbReference type="PANTHER" id="PTHR43421">
    <property type="entry name" value="METALLOPROTEASE PMBA"/>
    <property type="match status" value="1"/>
</dbReference>
<protein>
    <recommendedName>
        <fullName evidence="6">TldD/PmbA family protein</fullName>
    </recommendedName>
</protein>
<dbReference type="InterPro" id="IPR035068">
    <property type="entry name" value="TldD/PmbA_N"/>
</dbReference>
<dbReference type="InterPro" id="IPR047657">
    <property type="entry name" value="PmbA"/>
</dbReference>
<sequence length="432" mass="49279">MDRILKLAKKSVDEAEVYYLRSKSIPIEFRDEKIEEIKIHEYTEVALRVIKDGKLGMSFGSPDEPDILVKSAVKSAETGSKVKFSFPEKSQIIDFENYDKEMETPPIEDIVRKILAKIKWIKKCNIKAPIMYGINIGIADITIANTKGLNVNYKRSAFKQYCMIVLPQSMMGPYVVDVNYRFREIEEKEFEELIQKFEIAKNSVTVPTKKMRVLFSPEALWTLEWRLTEAISGKNLIEHLSPIENKINEKIFDDKITIYDDPHARGYFWSRPFDDEGVPTRRLPIIDKGILKNFIFDLRTASEYGTESTGNGYKGRWSSEAISKPVSPYPCHLVWEQGSLSVKEQIKSIDEGLICEDLLGAHSGNIVAGQFSMNVGTGFYVKDGKIIGRAIDTMISGNIYDIFKNIHSISKERNYELKPWVLFNGIQVAGKG</sequence>
<dbReference type="PANTHER" id="PTHR43421:SF1">
    <property type="entry name" value="METALLOPROTEASE PMBA"/>
    <property type="match status" value="1"/>
</dbReference>
<evidence type="ECO:0000259" key="3">
    <source>
        <dbReference type="Pfam" id="PF19289"/>
    </source>
</evidence>
<evidence type="ECO:0008006" key="6">
    <source>
        <dbReference type="Google" id="ProtNLM"/>
    </source>
</evidence>
<accession>A0A257LUN0</accession>
<gene>
    <name evidence="4" type="ORF">CGW93_04375</name>
</gene>
<name>A0A257LUN0_UNCW3</name>
<dbReference type="AlphaFoldDB" id="A0A257LUN0"/>
<proteinExistence type="inferred from homology"/>
<comment type="similarity">
    <text evidence="1">Belongs to the peptidase U62 family.</text>
</comment>
<reference evidence="5" key="1">
    <citation type="submission" date="2017-07" db="EMBL/GenBank/DDBJ databases">
        <title>Novel pathways for hydrocarbon cycling and metabolic interdependencies in hydrothermal sediment communities.</title>
        <authorList>
            <person name="Dombrowski N."/>
            <person name="Seitz K."/>
            <person name="Teske A."/>
            <person name="Baker B."/>
        </authorList>
    </citation>
    <scope>NUCLEOTIDE SEQUENCE [LARGE SCALE GENOMIC DNA]</scope>
</reference>
<dbReference type="SUPFAM" id="SSF111283">
    <property type="entry name" value="Putative modulator of DNA gyrase, PmbA/TldD"/>
    <property type="match status" value="1"/>
</dbReference>
<dbReference type="GO" id="GO:0008237">
    <property type="term" value="F:metallopeptidase activity"/>
    <property type="evidence" value="ECO:0007669"/>
    <property type="project" value="InterPro"/>
</dbReference>
<dbReference type="Pfam" id="PF01523">
    <property type="entry name" value="PmbA_TldD_1st"/>
    <property type="match status" value="1"/>
</dbReference>
<feature type="domain" description="Metalloprotease TldD/E N-terminal" evidence="2">
    <location>
        <begin position="15"/>
        <end position="76"/>
    </location>
</feature>
<dbReference type="EMBL" id="NMUJ01000063">
    <property type="protein sequence ID" value="OYV02666.1"/>
    <property type="molecule type" value="Genomic_DNA"/>
</dbReference>
<feature type="domain" description="Metalloprotease TldD/E C-terminal" evidence="3">
    <location>
        <begin position="208"/>
        <end position="430"/>
    </location>
</feature>
<evidence type="ECO:0000313" key="4">
    <source>
        <dbReference type="EMBL" id="OYV02666.1"/>
    </source>
</evidence>
<dbReference type="Pfam" id="PF19289">
    <property type="entry name" value="PmbA_TldD_3rd"/>
    <property type="match status" value="1"/>
</dbReference>
<dbReference type="GO" id="GO:0006508">
    <property type="term" value="P:proteolysis"/>
    <property type="evidence" value="ECO:0007669"/>
    <property type="project" value="InterPro"/>
</dbReference>
<organism evidence="4 5">
    <name type="scientific">candidate division WOR-3 bacterium 4484_18</name>
    <dbReference type="NCBI Taxonomy" id="2020626"/>
    <lineage>
        <taxon>Bacteria</taxon>
        <taxon>Bacteria division WOR-3</taxon>
    </lineage>
</organism>
<evidence type="ECO:0000259" key="2">
    <source>
        <dbReference type="Pfam" id="PF01523"/>
    </source>
</evidence>
<dbReference type="GO" id="GO:0005829">
    <property type="term" value="C:cytosol"/>
    <property type="evidence" value="ECO:0007669"/>
    <property type="project" value="TreeGrafter"/>
</dbReference>
<evidence type="ECO:0000313" key="5">
    <source>
        <dbReference type="Proteomes" id="UP000216312"/>
    </source>
</evidence>
<comment type="caution">
    <text evidence="4">The sequence shown here is derived from an EMBL/GenBank/DDBJ whole genome shotgun (WGS) entry which is preliminary data.</text>
</comment>
<dbReference type="InterPro" id="IPR002510">
    <property type="entry name" value="Metalloprtase-TldD/E_N"/>
</dbReference>
<evidence type="ECO:0000256" key="1">
    <source>
        <dbReference type="ARBA" id="ARBA00005836"/>
    </source>
</evidence>
<dbReference type="InterPro" id="IPR036059">
    <property type="entry name" value="TldD/PmbA_sf"/>
</dbReference>